<feature type="compositionally biased region" description="Basic and acidic residues" evidence="1">
    <location>
        <begin position="243"/>
        <end position="255"/>
    </location>
</feature>
<feature type="compositionally biased region" description="Basic and acidic residues" evidence="1">
    <location>
        <begin position="290"/>
        <end position="302"/>
    </location>
</feature>
<protein>
    <submittedName>
        <fullName evidence="3">Activating transcription factor 7-interacting protein 1</fullName>
    </submittedName>
</protein>
<evidence type="ECO:0000313" key="3">
    <source>
        <dbReference type="EMBL" id="KPI97202.1"/>
    </source>
</evidence>
<evidence type="ECO:0000313" key="4">
    <source>
        <dbReference type="Proteomes" id="UP000053268"/>
    </source>
</evidence>
<feature type="compositionally biased region" description="Polar residues" evidence="1">
    <location>
        <begin position="256"/>
        <end position="265"/>
    </location>
</feature>
<feature type="compositionally biased region" description="Low complexity" evidence="1">
    <location>
        <begin position="625"/>
        <end position="641"/>
    </location>
</feature>
<feature type="compositionally biased region" description="Polar residues" evidence="1">
    <location>
        <begin position="589"/>
        <end position="614"/>
    </location>
</feature>
<dbReference type="PANTHER" id="PTHR23210">
    <property type="entry name" value="ACTIVATING TRANSCRIPTION FACTOR 7 INTERACTING PROTEIN"/>
    <property type="match status" value="1"/>
</dbReference>
<dbReference type="InterPro" id="IPR026085">
    <property type="entry name" value="ATF7-int"/>
</dbReference>
<feature type="compositionally biased region" description="Basic and acidic residues" evidence="1">
    <location>
        <begin position="321"/>
        <end position="342"/>
    </location>
</feature>
<dbReference type="GO" id="GO:0003712">
    <property type="term" value="F:transcription coregulator activity"/>
    <property type="evidence" value="ECO:0007669"/>
    <property type="project" value="TreeGrafter"/>
</dbReference>
<dbReference type="PANTHER" id="PTHR23210:SF26">
    <property type="entry name" value="ACTIVATING TRANSCRIPTION FACTOR 7-INTERACTING PROTEIN 1"/>
    <property type="match status" value="1"/>
</dbReference>
<name>A0A194PV54_PAPXU</name>
<dbReference type="GO" id="GO:0005634">
    <property type="term" value="C:nucleus"/>
    <property type="evidence" value="ECO:0007669"/>
    <property type="project" value="TreeGrafter"/>
</dbReference>
<dbReference type="STRING" id="66420.A0A194PV54"/>
<dbReference type="GO" id="GO:0005667">
    <property type="term" value="C:transcription regulator complex"/>
    <property type="evidence" value="ECO:0007669"/>
    <property type="project" value="TreeGrafter"/>
</dbReference>
<feature type="region of interest" description="Disordered" evidence="1">
    <location>
        <begin position="145"/>
        <end position="342"/>
    </location>
</feature>
<dbReference type="EMBL" id="KQ459590">
    <property type="protein sequence ID" value="KPI97202.1"/>
    <property type="molecule type" value="Genomic_DNA"/>
</dbReference>
<accession>A0A194PV54</accession>
<feature type="region of interest" description="Disordered" evidence="1">
    <location>
        <begin position="93"/>
        <end position="115"/>
    </location>
</feature>
<organism evidence="3 4">
    <name type="scientific">Papilio xuthus</name>
    <name type="common">Asian swallowtail butterfly</name>
    <dbReference type="NCBI Taxonomy" id="66420"/>
    <lineage>
        <taxon>Eukaryota</taxon>
        <taxon>Metazoa</taxon>
        <taxon>Ecdysozoa</taxon>
        <taxon>Arthropoda</taxon>
        <taxon>Hexapoda</taxon>
        <taxon>Insecta</taxon>
        <taxon>Pterygota</taxon>
        <taxon>Neoptera</taxon>
        <taxon>Endopterygota</taxon>
        <taxon>Lepidoptera</taxon>
        <taxon>Glossata</taxon>
        <taxon>Ditrysia</taxon>
        <taxon>Papilionoidea</taxon>
        <taxon>Papilionidae</taxon>
        <taxon>Papilioninae</taxon>
        <taxon>Papilio</taxon>
    </lineage>
</organism>
<evidence type="ECO:0000259" key="2">
    <source>
        <dbReference type="Pfam" id="PF16794"/>
    </source>
</evidence>
<evidence type="ECO:0000256" key="1">
    <source>
        <dbReference type="SAM" id="MobiDB-lite"/>
    </source>
</evidence>
<dbReference type="Pfam" id="PF16794">
    <property type="entry name" value="fn3_4"/>
    <property type="match status" value="1"/>
</dbReference>
<dbReference type="InterPro" id="IPR056565">
    <property type="entry name" value="Fn3_ATF7IP"/>
</dbReference>
<feature type="domain" description="Activating transcription factor 7-interacting protein Fn3" evidence="2">
    <location>
        <begin position="800"/>
        <end position="898"/>
    </location>
</feature>
<dbReference type="GO" id="GO:0006355">
    <property type="term" value="P:regulation of DNA-templated transcription"/>
    <property type="evidence" value="ECO:0007669"/>
    <property type="project" value="TreeGrafter"/>
</dbReference>
<dbReference type="AlphaFoldDB" id="A0A194PV54"/>
<feature type="region of interest" description="Disordered" evidence="1">
    <location>
        <begin position="581"/>
        <end position="674"/>
    </location>
</feature>
<gene>
    <name evidence="3" type="ORF">RR46_09109</name>
</gene>
<dbReference type="Proteomes" id="UP000053268">
    <property type="component" value="Unassembled WGS sequence"/>
</dbReference>
<reference evidence="3 4" key="1">
    <citation type="journal article" date="2015" name="Nat. Commun.">
        <title>Outbred genome sequencing and CRISPR/Cas9 gene editing in butterflies.</title>
        <authorList>
            <person name="Li X."/>
            <person name="Fan D."/>
            <person name="Zhang W."/>
            <person name="Liu G."/>
            <person name="Zhang L."/>
            <person name="Zhao L."/>
            <person name="Fang X."/>
            <person name="Chen L."/>
            <person name="Dong Y."/>
            <person name="Chen Y."/>
            <person name="Ding Y."/>
            <person name="Zhao R."/>
            <person name="Feng M."/>
            <person name="Zhu Y."/>
            <person name="Feng Y."/>
            <person name="Jiang X."/>
            <person name="Zhu D."/>
            <person name="Xiang H."/>
            <person name="Feng X."/>
            <person name="Li S."/>
            <person name="Wang J."/>
            <person name="Zhang G."/>
            <person name="Kronforst M.R."/>
            <person name="Wang W."/>
        </authorList>
    </citation>
    <scope>NUCLEOTIDE SEQUENCE [LARGE SCALE GENOMIC DNA]</scope>
    <source>
        <strain evidence="3">Ya'a_city_454_Px</strain>
        <tissue evidence="3">Whole body</tissue>
    </source>
</reference>
<feature type="compositionally biased region" description="Polar residues" evidence="1">
    <location>
        <begin position="304"/>
        <end position="315"/>
    </location>
</feature>
<feature type="compositionally biased region" description="Basic and acidic residues" evidence="1">
    <location>
        <begin position="196"/>
        <end position="226"/>
    </location>
</feature>
<sequence length="906" mass="100856">MQLPVDTGAPLDIEFKMSTITEGTLKETIINNVDEAFSDNIKNCGEIEKDNTTDIAENNDKLQNSLSSHKIVENDIKINTAESKEIEKCTSEEISIDDFESKGHSPKSSTNEQNNSEDIVNENNAINQHQELESQILCNHNSEEKENVIQTDGTEKLVNDESEQQSNVVVPKLEMKDQINGDDIKTKNNENTNNDSKTDNKEVTLKENEIKKHEGEQTNNDRKNLDTESLIPDNVIDQVPSIADEKKEQSLKDVTESQSENTVSPISPKIDKDENNPIELNNAVESTVEDTSKTENSTKESEITQESIASTATDTKSSKIGIEDEKINETKTHNSTDNEENVESKLVEEKSSLIPKLTNILDLLSDDEEERHGDTFNNETSNVDKQCISLVDDDDVMLVDEDINVKEDEKISIDTENVIPETCDENDTTNQEEKDEIMDANLETGYEEIVYNLDNNEIDNKINDIRENSSSKPLLSLNFLSDCKKALADMTREDLEDFCSLKIVESVMDRSNLGDLKVQLKTMAATIEEYKKKTNLIAKQNRDLQVVLKSVQEEQKNSLGTAVTPLKITRSVGMQVLMTDKPNAKKKNAQMTNSGAMPTQTSYADKTNRNSSVQKPIPVPRLVPASNTNNKTSTAAASNTTDPGKSPPVPPLVNGVTNSSPVSKPEKRSRVQSVTVDLTDDEPPFKVTAKSSPAPGVRLVPAQNLLPPQRPQFAPTITSPRKVYIPISGPQAQNVRPGQALVLKTVPSCPAMRPRMPTNNNFNKIQPNTIRMNRPMPPIKHPAPLPDVVKQYQPISWKILPPPPELKLSKVENGIVISWKIEGYKEEIHEKIGSYQLFAYQEASNPPSTALWKKIGDVKALPLPMACTLTQFLPGFKYYFAVRAIDIKSRFGPFSMPASILLLNKI</sequence>
<proteinExistence type="predicted"/>
<feature type="compositionally biased region" description="Basic and acidic residues" evidence="1">
    <location>
        <begin position="173"/>
        <end position="188"/>
    </location>
</feature>
<feature type="compositionally biased region" description="Polar residues" evidence="1">
    <location>
        <begin position="106"/>
        <end position="115"/>
    </location>
</feature>
<feature type="compositionally biased region" description="Basic and acidic residues" evidence="1">
    <location>
        <begin position="145"/>
        <end position="159"/>
    </location>
</feature>
<keyword evidence="4" id="KW-1185">Reference proteome</keyword>